<reference evidence="1" key="1">
    <citation type="submission" date="2020-06" db="EMBL/GenBank/DDBJ databases">
        <authorList>
            <person name="Li T."/>
            <person name="Hu X."/>
            <person name="Zhang T."/>
            <person name="Song X."/>
            <person name="Zhang H."/>
            <person name="Dai N."/>
            <person name="Sheng W."/>
            <person name="Hou X."/>
            <person name="Wei L."/>
        </authorList>
    </citation>
    <scope>NUCLEOTIDE SEQUENCE</scope>
    <source>
        <strain evidence="1">G02</strain>
        <tissue evidence="1">Leaf</tissue>
    </source>
</reference>
<dbReference type="EMBL" id="JACGWJ010000002">
    <property type="protein sequence ID" value="KAL0437734.1"/>
    <property type="molecule type" value="Genomic_DNA"/>
</dbReference>
<protein>
    <submittedName>
        <fullName evidence="1">Uncharacterized protein</fullName>
    </submittedName>
</protein>
<proteinExistence type="predicted"/>
<accession>A0AAW2W7L3</accession>
<comment type="caution">
    <text evidence="1">The sequence shown here is derived from an EMBL/GenBank/DDBJ whole genome shotgun (WGS) entry which is preliminary data.</text>
</comment>
<reference evidence="1" key="2">
    <citation type="journal article" date="2024" name="Plant">
        <title>Genomic evolution and insights into agronomic trait innovations of Sesamum species.</title>
        <authorList>
            <person name="Miao H."/>
            <person name="Wang L."/>
            <person name="Qu L."/>
            <person name="Liu H."/>
            <person name="Sun Y."/>
            <person name="Le M."/>
            <person name="Wang Q."/>
            <person name="Wei S."/>
            <person name="Zheng Y."/>
            <person name="Lin W."/>
            <person name="Duan Y."/>
            <person name="Cao H."/>
            <person name="Xiong S."/>
            <person name="Wang X."/>
            <person name="Wei L."/>
            <person name="Li C."/>
            <person name="Ma Q."/>
            <person name="Ju M."/>
            <person name="Zhao R."/>
            <person name="Li G."/>
            <person name="Mu C."/>
            <person name="Tian Q."/>
            <person name="Mei H."/>
            <person name="Zhang T."/>
            <person name="Gao T."/>
            <person name="Zhang H."/>
        </authorList>
    </citation>
    <scope>NUCLEOTIDE SEQUENCE</scope>
    <source>
        <strain evidence="1">G02</strain>
    </source>
</reference>
<sequence length="95" mass="10997">MRQVVYWGAVKSILKYLKRDKDMLLIYGGGKLILEGYSNASFQSNDDIAKSQSGVVFKLNVVWSLRRVPSRIPQQITPRKLNTLQLWKLLRKQFG</sequence>
<organism evidence="1">
    <name type="scientific">Sesamum radiatum</name>
    <name type="common">Black benniseed</name>
    <dbReference type="NCBI Taxonomy" id="300843"/>
    <lineage>
        <taxon>Eukaryota</taxon>
        <taxon>Viridiplantae</taxon>
        <taxon>Streptophyta</taxon>
        <taxon>Embryophyta</taxon>
        <taxon>Tracheophyta</taxon>
        <taxon>Spermatophyta</taxon>
        <taxon>Magnoliopsida</taxon>
        <taxon>eudicotyledons</taxon>
        <taxon>Gunneridae</taxon>
        <taxon>Pentapetalae</taxon>
        <taxon>asterids</taxon>
        <taxon>lamiids</taxon>
        <taxon>Lamiales</taxon>
        <taxon>Pedaliaceae</taxon>
        <taxon>Sesamum</taxon>
    </lineage>
</organism>
<evidence type="ECO:0000313" key="1">
    <source>
        <dbReference type="EMBL" id="KAL0437734.1"/>
    </source>
</evidence>
<dbReference type="AlphaFoldDB" id="A0AAW2W7L3"/>
<name>A0AAW2W7L3_SESRA</name>
<gene>
    <name evidence="1" type="ORF">Sradi_0481300</name>
</gene>